<reference evidence="2" key="1">
    <citation type="submission" date="2022-10" db="EMBL/GenBank/DDBJ databases">
        <title>Hoeflea sp. G2-23, isolated from marine algae.</title>
        <authorList>
            <person name="Kristyanto S."/>
            <person name="Kim J.M."/>
            <person name="Jeon C.O."/>
        </authorList>
    </citation>
    <scope>NUCLEOTIDE SEQUENCE</scope>
    <source>
        <strain evidence="2">G2-23</strain>
    </source>
</reference>
<sequence length="82" mass="9158">MRMVLIDFRHPFFRPILRRIIVFALVVIWAGVEFFNGSVGWTVFFVALAVYIGWGFFLSGQPDEPLADAGEADKPTPPADSA</sequence>
<evidence type="ECO:0000313" key="2">
    <source>
        <dbReference type="EMBL" id="MCY0150584.1"/>
    </source>
</evidence>
<protein>
    <recommendedName>
        <fullName evidence="4">DUF3329 domain-containing protein</fullName>
    </recommendedName>
</protein>
<comment type="caution">
    <text evidence="2">The sequence shown here is derived from an EMBL/GenBank/DDBJ whole genome shotgun (WGS) entry which is preliminary data.</text>
</comment>
<evidence type="ECO:0000313" key="3">
    <source>
        <dbReference type="Proteomes" id="UP001073227"/>
    </source>
</evidence>
<organism evidence="2 3">
    <name type="scientific">Hoeflea algicola</name>
    <dbReference type="NCBI Taxonomy" id="2983763"/>
    <lineage>
        <taxon>Bacteria</taxon>
        <taxon>Pseudomonadati</taxon>
        <taxon>Pseudomonadota</taxon>
        <taxon>Alphaproteobacteria</taxon>
        <taxon>Hyphomicrobiales</taxon>
        <taxon>Rhizobiaceae</taxon>
        <taxon>Hoeflea</taxon>
    </lineage>
</organism>
<keyword evidence="1" id="KW-0472">Membrane</keyword>
<evidence type="ECO:0008006" key="4">
    <source>
        <dbReference type="Google" id="ProtNLM"/>
    </source>
</evidence>
<name>A0ABT3ZFL7_9HYPH</name>
<dbReference type="EMBL" id="JAOVZR010000001">
    <property type="protein sequence ID" value="MCY0150584.1"/>
    <property type="molecule type" value="Genomic_DNA"/>
</dbReference>
<feature type="transmembrane region" description="Helical" evidence="1">
    <location>
        <begin position="38"/>
        <end position="58"/>
    </location>
</feature>
<gene>
    <name evidence="2" type="ORF">OEG84_23485</name>
</gene>
<dbReference type="RefSeq" id="WP_267656013.1">
    <property type="nucleotide sequence ID" value="NZ_JAOVZR010000001.1"/>
</dbReference>
<accession>A0ABT3ZFL7</accession>
<keyword evidence="1" id="KW-0812">Transmembrane</keyword>
<keyword evidence="3" id="KW-1185">Reference proteome</keyword>
<keyword evidence="1" id="KW-1133">Transmembrane helix</keyword>
<proteinExistence type="predicted"/>
<feature type="transmembrane region" description="Helical" evidence="1">
    <location>
        <begin position="12"/>
        <end position="32"/>
    </location>
</feature>
<evidence type="ECO:0000256" key="1">
    <source>
        <dbReference type="SAM" id="Phobius"/>
    </source>
</evidence>
<dbReference type="Proteomes" id="UP001073227">
    <property type="component" value="Unassembled WGS sequence"/>
</dbReference>